<protein>
    <recommendedName>
        <fullName evidence="4">Lipocalin-like domain-containing protein</fullName>
    </recommendedName>
</protein>
<sequence>MKHSARFLSLLLLVSAGFVASNCGSDDGGGTSQQQTQFTKLQADWTVSSVSGTSGGPDWNSEFEGGVLSLAESQTFSENGEFTYTFSVPDGVVTSPWPAEGLWKFGSNAASNVTRLDSKLNGGVGAFADVPLTYKLENGDKTLTLEFNIPEGTSYSIGGKTASVTGNWTFTFTRP</sequence>
<name>A0AAP2E1X3_9BACT</name>
<evidence type="ECO:0000313" key="3">
    <source>
        <dbReference type="Proteomes" id="UP001319080"/>
    </source>
</evidence>
<evidence type="ECO:0008006" key="4">
    <source>
        <dbReference type="Google" id="ProtNLM"/>
    </source>
</evidence>
<feature type="signal peptide" evidence="1">
    <location>
        <begin position="1"/>
        <end position="20"/>
    </location>
</feature>
<comment type="caution">
    <text evidence="2">The sequence shown here is derived from an EMBL/GenBank/DDBJ whole genome shotgun (WGS) entry which is preliminary data.</text>
</comment>
<proteinExistence type="predicted"/>
<accession>A0AAP2E1X3</accession>
<evidence type="ECO:0000313" key="2">
    <source>
        <dbReference type="EMBL" id="MBT1711590.1"/>
    </source>
</evidence>
<gene>
    <name evidence="2" type="ORF">KK062_25325</name>
</gene>
<dbReference type="Proteomes" id="UP001319080">
    <property type="component" value="Unassembled WGS sequence"/>
</dbReference>
<reference evidence="2 3" key="1">
    <citation type="submission" date="2021-05" db="EMBL/GenBank/DDBJ databases">
        <title>A Polyphasic approach of four new species of the genus Ohtaekwangia: Ohtaekwangia histidinii sp. nov., Ohtaekwangia cretensis sp. nov., Ohtaekwangia indiensis sp. nov., Ohtaekwangia reichenbachii sp. nov. from diverse environment.</title>
        <authorList>
            <person name="Octaviana S."/>
        </authorList>
    </citation>
    <scope>NUCLEOTIDE SEQUENCE [LARGE SCALE GENOMIC DNA]</scope>
    <source>
        <strain evidence="2 3">PWU5</strain>
    </source>
</reference>
<feature type="chain" id="PRO_5042905811" description="Lipocalin-like domain-containing protein" evidence="1">
    <location>
        <begin position="21"/>
        <end position="175"/>
    </location>
</feature>
<dbReference type="EMBL" id="JAHESE010000037">
    <property type="protein sequence ID" value="MBT1711590.1"/>
    <property type="molecule type" value="Genomic_DNA"/>
</dbReference>
<evidence type="ECO:0000256" key="1">
    <source>
        <dbReference type="SAM" id="SignalP"/>
    </source>
</evidence>
<organism evidence="2 3">
    <name type="scientific">Dawidia cretensis</name>
    <dbReference type="NCBI Taxonomy" id="2782350"/>
    <lineage>
        <taxon>Bacteria</taxon>
        <taxon>Pseudomonadati</taxon>
        <taxon>Bacteroidota</taxon>
        <taxon>Cytophagia</taxon>
        <taxon>Cytophagales</taxon>
        <taxon>Chryseotaleaceae</taxon>
        <taxon>Dawidia</taxon>
    </lineage>
</organism>
<dbReference type="RefSeq" id="WP_254087160.1">
    <property type="nucleotide sequence ID" value="NZ_JAHESE010000037.1"/>
</dbReference>
<keyword evidence="1" id="KW-0732">Signal</keyword>
<keyword evidence="3" id="KW-1185">Reference proteome</keyword>
<dbReference type="AlphaFoldDB" id="A0AAP2E1X3"/>